<evidence type="ECO:0000313" key="3">
    <source>
        <dbReference type="Proteomes" id="UP000234857"/>
    </source>
</evidence>
<dbReference type="InterPro" id="IPR005077">
    <property type="entry name" value="Peptidase_C11"/>
</dbReference>
<name>A0A2N5ZMT8_MUIH1</name>
<dbReference type="Gene3D" id="3.40.50.11970">
    <property type="match status" value="1"/>
</dbReference>
<reference evidence="2 3" key="1">
    <citation type="submission" date="2017-11" db="EMBL/GenBank/DDBJ databases">
        <title>Genome-resolved metagenomics identifies genetic mobility, metabolic interactions, and unexpected diversity in perchlorate-reducing communities.</title>
        <authorList>
            <person name="Barnum T.P."/>
            <person name="Figueroa I.A."/>
            <person name="Carlstrom C.I."/>
            <person name="Lucas L.N."/>
            <person name="Engelbrektson A.L."/>
            <person name="Coates J.D."/>
        </authorList>
    </citation>
    <scope>NUCLEOTIDE SEQUENCE [LARGE SCALE GENOMIC DNA]</scope>
    <source>
        <strain evidence="2">BM706</strain>
    </source>
</reference>
<feature type="signal peptide" evidence="1">
    <location>
        <begin position="1"/>
        <end position="20"/>
    </location>
</feature>
<gene>
    <name evidence="2" type="ORF">C0601_00345</name>
</gene>
<dbReference type="EMBL" id="PKTG01000011">
    <property type="protein sequence ID" value="PLX20008.1"/>
    <property type="molecule type" value="Genomic_DNA"/>
</dbReference>
<evidence type="ECO:0000313" key="2">
    <source>
        <dbReference type="EMBL" id="PLX20008.1"/>
    </source>
</evidence>
<dbReference type="PANTHER" id="PTHR37835:SF1">
    <property type="entry name" value="ALPHA-CLOSTRIPAIN"/>
    <property type="match status" value="1"/>
</dbReference>
<dbReference type="Pfam" id="PF03415">
    <property type="entry name" value="Peptidase_C11"/>
    <property type="match status" value="1"/>
</dbReference>
<feature type="chain" id="PRO_5014613717" description="Peptidase C11" evidence="1">
    <location>
        <begin position="21"/>
        <end position="460"/>
    </location>
</feature>
<organism evidence="2 3">
    <name type="scientific">Muiribacterium halophilum</name>
    <dbReference type="NCBI Taxonomy" id="2053465"/>
    <lineage>
        <taxon>Bacteria</taxon>
        <taxon>Candidatus Muiribacteriota</taxon>
        <taxon>Candidatus Muiribacteriia</taxon>
        <taxon>Candidatus Muiribacteriales</taxon>
        <taxon>Candidatus Muiribacteriaceae</taxon>
        <taxon>Candidatus Muiribacterium</taxon>
    </lineage>
</organism>
<keyword evidence="1" id="KW-0732">Signal</keyword>
<evidence type="ECO:0008006" key="4">
    <source>
        <dbReference type="Google" id="ProtNLM"/>
    </source>
</evidence>
<comment type="caution">
    <text evidence="2">The sequence shown here is derived from an EMBL/GenBank/DDBJ whole genome shotgun (WGS) entry which is preliminary data.</text>
</comment>
<sequence>MRKVSALILIITILAVSSFAASKDWTIMVFLNADNNLERFGIADFNEMETVGSTNDVNIIVQLDRASGYDTSNGDWTGTKRYYVEKDNTSAIASKVVMDMGEVDMGDYKEAINFFKWGATNYPAERYMFVYWNHGAGWVKSNTDEVVKGISYDDQSGNHIDSIGMKKAADAMAAAIGRKVDITAFDACLMGMVEIQAQLEDSVDVLIASEETEPGDGWPYTPVCSAFVSNPGASTAVLAREVVNAYMDSYAGSSSWWGPTACTQAASYLSKAGRVQEAVDALAEQIVKDQQFDALDVAMKNAQSYAYSFYKDLYHMAELIQDNTTSNSVKVRCNEVKDAVNASVIESKWQADKMKDSHGLAIYAPKSNEYKDYYVYTEFAKKTAWDEMLSAYYGRLDADKTIEAFANAVGTDKEEAIAKNIERLVAMGDDVMANKVREAAQENDAFSSLLTIVNQASMAR</sequence>
<protein>
    <recommendedName>
        <fullName evidence="4">Peptidase C11</fullName>
    </recommendedName>
</protein>
<proteinExistence type="predicted"/>
<evidence type="ECO:0000256" key="1">
    <source>
        <dbReference type="SAM" id="SignalP"/>
    </source>
</evidence>
<dbReference type="Proteomes" id="UP000234857">
    <property type="component" value="Unassembled WGS sequence"/>
</dbReference>
<dbReference type="AlphaFoldDB" id="A0A2N5ZMT8"/>
<dbReference type="PANTHER" id="PTHR37835">
    <property type="entry name" value="ALPHA-CLOSTRIPAIN"/>
    <property type="match status" value="1"/>
</dbReference>
<accession>A0A2N5ZMT8</accession>